<dbReference type="InterPro" id="IPR013520">
    <property type="entry name" value="Ribonucl_H"/>
</dbReference>
<dbReference type="GO" id="GO:0016818">
    <property type="term" value="F:hydrolase activity, acting on acid anhydrides, in phosphorus-containing anhydrides"/>
    <property type="evidence" value="ECO:0007669"/>
    <property type="project" value="InterPro"/>
</dbReference>
<dbReference type="NCBIfam" id="TIGR01407">
    <property type="entry name" value="dinG_rel"/>
    <property type="match status" value="1"/>
</dbReference>
<dbReference type="EC" id="3.1.-.-" evidence="6 7"/>
<dbReference type="Gene3D" id="3.40.50.300">
    <property type="entry name" value="P-loop containing nucleotide triphosphate hydrolases"/>
    <property type="match status" value="2"/>
</dbReference>
<feature type="binding site" evidence="6">
    <location>
        <begin position="286"/>
        <end position="293"/>
    </location>
    <ligand>
        <name>ATP</name>
        <dbReference type="ChEBI" id="CHEBI:30616"/>
    </ligand>
</feature>
<dbReference type="PANTHER" id="PTHR11472:SF34">
    <property type="entry name" value="REGULATOR OF TELOMERE ELONGATION HELICASE 1"/>
    <property type="match status" value="1"/>
</dbReference>
<evidence type="ECO:0000259" key="8">
    <source>
        <dbReference type="PROSITE" id="PS51193"/>
    </source>
</evidence>
<evidence type="ECO:0000313" key="9">
    <source>
        <dbReference type="EMBL" id="STY42769.1"/>
    </source>
</evidence>
<keyword evidence="4 6" id="KW-0269">Exonuclease</keyword>
<keyword evidence="5 6" id="KW-0067">ATP-binding</keyword>
<dbReference type="SMART" id="SM00491">
    <property type="entry name" value="HELICc2"/>
    <property type="match status" value="1"/>
</dbReference>
<name>A0A378M8S2_LISGR</name>
<evidence type="ECO:0000256" key="6">
    <source>
        <dbReference type="HAMAP-Rule" id="MF_02206"/>
    </source>
</evidence>
<dbReference type="PANTHER" id="PTHR11472">
    <property type="entry name" value="DNA REPAIR DEAD HELICASE RAD3/XP-D SUBFAMILY MEMBER"/>
    <property type="match status" value="1"/>
</dbReference>
<accession>A0A378M8S2</accession>
<protein>
    <recommendedName>
        <fullName evidence="6 7">3'-5' exonuclease DinG</fullName>
        <ecNumber evidence="6 7">3.1.-.-</ecNumber>
    </recommendedName>
</protein>
<dbReference type="Gene3D" id="3.30.420.10">
    <property type="entry name" value="Ribonuclease H-like superfamily/Ribonuclease H"/>
    <property type="match status" value="1"/>
</dbReference>
<dbReference type="InterPro" id="IPR006555">
    <property type="entry name" value="ATP-dep_Helicase_C"/>
</dbReference>
<dbReference type="Proteomes" id="UP000254879">
    <property type="component" value="Unassembled WGS sequence"/>
</dbReference>
<feature type="short sequence motif" description="DEAH box" evidence="6">
    <location>
        <begin position="465"/>
        <end position="468"/>
    </location>
</feature>
<dbReference type="Pfam" id="PF00929">
    <property type="entry name" value="RNase_T"/>
    <property type="match status" value="1"/>
</dbReference>
<dbReference type="InterPro" id="IPR036397">
    <property type="entry name" value="RNaseH_sf"/>
</dbReference>
<evidence type="ECO:0000256" key="5">
    <source>
        <dbReference type="ARBA" id="ARBA00022840"/>
    </source>
</evidence>
<dbReference type="GO" id="GO:0006260">
    <property type="term" value="P:DNA replication"/>
    <property type="evidence" value="ECO:0007669"/>
    <property type="project" value="InterPro"/>
</dbReference>
<dbReference type="NCBIfam" id="NF005981">
    <property type="entry name" value="PRK08074.1"/>
    <property type="match status" value="1"/>
</dbReference>
<dbReference type="GO" id="GO:0005524">
    <property type="term" value="F:ATP binding"/>
    <property type="evidence" value="ECO:0007669"/>
    <property type="project" value="UniProtKB-UniRule"/>
</dbReference>
<evidence type="ECO:0000313" key="10">
    <source>
        <dbReference type="Proteomes" id="UP000254879"/>
    </source>
</evidence>
<dbReference type="GO" id="GO:0003678">
    <property type="term" value="F:DNA helicase activity"/>
    <property type="evidence" value="ECO:0007669"/>
    <property type="project" value="TreeGrafter"/>
</dbReference>
<evidence type="ECO:0000256" key="7">
    <source>
        <dbReference type="RuleBase" id="RU364106"/>
    </source>
</evidence>
<proteinExistence type="inferred from homology"/>
<evidence type="ECO:0000256" key="1">
    <source>
        <dbReference type="ARBA" id="ARBA00022722"/>
    </source>
</evidence>
<gene>
    <name evidence="9" type="primary">dinG_1</name>
    <name evidence="6 7" type="synonym">dinG</name>
    <name evidence="9" type="ORF">NCTC10815_00013</name>
</gene>
<organism evidence="9 10">
    <name type="scientific">Listeria grayi</name>
    <name type="common">Listeria murrayi</name>
    <dbReference type="NCBI Taxonomy" id="1641"/>
    <lineage>
        <taxon>Bacteria</taxon>
        <taxon>Bacillati</taxon>
        <taxon>Bacillota</taxon>
        <taxon>Bacilli</taxon>
        <taxon>Bacillales</taxon>
        <taxon>Listeriaceae</taxon>
        <taxon>Listeria</taxon>
    </lineage>
</organism>
<dbReference type="GO" id="GO:0008408">
    <property type="term" value="F:3'-5' exonuclease activity"/>
    <property type="evidence" value="ECO:0007669"/>
    <property type="project" value="UniProtKB-UniRule"/>
</dbReference>
<dbReference type="NCBIfam" id="TIGR00573">
    <property type="entry name" value="dnaq"/>
    <property type="match status" value="1"/>
</dbReference>
<dbReference type="InterPro" id="IPR011545">
    <property type="entry name" value="DEAD/DEAH_box_helicase_dom"/>
</dbReference>
<dbReference type="CDD" id="cd06127">
    <property type="entry name" value="DEDDh"/>
    <property type="match status" value="1"/>
</dbReference>
<dbReference type="SUPFAM" id="SSF52540">
    <property type="entry name" value="P-loop containing nucleoside triphosphate hydrolases"/>
    <property type="match status" value="1"/>
</dbReference>
<keyword evidence="3 6" id="KW-0378">Hydrolase</keyword>
<dbReference type="InterPro" id="IPR012337">
    <property type="entry name" value="RNaseH-like_sf"/>
</dbReference>
<dbReference type="InterPro" id="IPR006054">
    <property type="entry name" value="DnaQ"/>
</dbReference>
<dbReference type="PROSITE" id="PS51193">
    <property type="entry name" value="HELICASE_ATP_BIND_2"/>
    <property type="match status" value="1"/>
</dbReference>
<feature type="domain" description="Helicase ATP-binding" evidence="8">
    <location>
        <begin position="251"/>
        <end position="514"/>
    </location>
</feature>
<evidence type="ECO:0000256" key="4">
    <source>
        <dbReference type="ARBA" id="ARBA00022839"/>
    </source>
</evidence>
<sequence length="929" mass="106455">MKRKEKRYLVVDLETTGNQANRHDRIIQFAATLVEGSKRLETYSTFINPEREIPPFIQQLTGIKPSDCYDAPIFTDVAPIIQNLLEDCIFVAHNVSFDWTFLAREMQRAGYPLPKTKKLDTVELARIIYPGIDSYKLQDLSDEFKLGHDRPHQADSDAEVTADLLLLLLDKLENLPLPVIRKMATISQSLKNYLPELLFELEMQKDRELKALPDELMEYRGLVIRKKPTISEPAKSSSYVFPKTAQAKEALFEQNGLSLTKRTGQFEMMDVIQQAIEQKRHALIEAGTGIGKSLGYFIPAVYHAKQSGMPVVISTYTTLLQNQLVEKDIPLLEKIVGFPVAVSLLKGRDHYLNLFKFEQLLEENESQYDVVVTKLKLLVWLTETTTGDISEVNLSSGGELFWNRMKHTGWYLSAQHDPWLDYDFYRYNYEQSRHADLLIVNHALLLADHFGKQAILPDYEVAVIDEAHHFADSARDRGTFILSYRKIKYFLNQLGSLEKYSLLAKMAMLFPQAEMLYDLDAAAFKLGEASEELFVVLQDYAKQTKLYQLERGLISNSETEPLPDDIFYAAEKVYKLLREAALQMDALLAKAKAEETNWDEAESAFLEEIYAFLLDWQEMTDDLAQMIYQKIPVQALSLESDSKRSITSMRIKSVRLDNSEQLKQTFFDQKKTVILTSATLTITGDFRFICQNLGLEESELITRQIESPFDYENQARVLIPTDMPPIKDTPVDMYTLQLARYLAKIAKRTDGRMLVLFTSFEMLQKTYYHLKSSHDLETFRILAQGVSPGSVTRLAKQFQVFQKSILLGTSSFWEGIDIPGKALSCLAIVRLPFVPLDDPYTKAQISLRKERGENAFQTYSLPEAILRFKQGFGRLIRRETDRGIVFVFDSRLETTKFGKAFLTSIPQTPVITTDEEEILTITESFFKDS</sequence>
<comment type="function">
    <text evidence="6 7">3'-5' exonuclease.</text>
</comment>
<dbReference type="SMART" id="SM00479">
    <property type="entry name" value="EXOIII"/>
    <property type="match status" value="1"/>
</dbReference>
<evidence type="ECO:0000256" key="2">
    <source>
        <dbReference type="ARBA" id="ARBA00022741"/>
    </source>
</evidence>
<reference evidence="9 10" key="1">
    <citation type="submission" date="2018-06" db="EMBL/GenBank/DDBJ databases">
        <authorList>
            <consortium name="Pathogen Informatics"/>
            <person name="Doyle S."/>
        </authorList>
    </citation>
    <scope>NUCLEOTIDE SEQUENCE [LARGE SCALE GENOMIC DNA]</scope>
    <source>
        <strain evidence="10">NCTC 10815</strain>
    </source>
</reference>
<keyword evidence="2 6" id="KW-0547">Nucleotide-binding</keyword>
<dbReference type="InterPro" id="IPR006310">
    <property type="entry name" value="DinG"/>
</dbReference>
<dbReference type="Pfam" id="PF00270">
    <property type="entry name" value="DEAD"/>
    <property type="match status" value="1"/>
</dbReference>
<dbReference type="InterPro" id="IPR045028">
    <property type="entry name" value="DinG/Rad3-like"/>
</dbReference>
<dbReference type="GO" id="GO:0003887">
    <property type="term" value="F:DNA-directed DNA polymerase activity"/>
    <property type="evidence" value="ECO:0007669"/>
    <property type="project" value="InterPro"/>
</dbReference>
<dbReference type="GO" id="GO:0003677">
    <property type="term" value="F:DNA binding"/>
    <property type="evidence" value="ECO:0007669"/>
    <property type="project" value="InterPro"/>
</dbReference>
<dbReference type="EMBL" id="UGPG01000001">
    <property type="protein sequence ID" value="STY42769.1"/>
    <property type="molecule type" value="Genomic_DNA"/>
</dbReference>
<dbReference type="SUPFAM" id="SSF53098">
    <property type="entry name" value="Ribonuclease H-like"/>
    <property type="match status" value="1"/>
</dbReference>
<keyword evidence="1 6" id="KW-0540">Nuclease</keyword>
<dbReference type="InterPro" id="IPR027417">
    <property type="entry name" value="P-loop_NTPase"/>
</dbReference>
<dbReference type="InterPro" id="IPR014013">
    <property type="entry name" value="Helic_SF1/SF2_ATP-bd_DinG/Rad3"/>
</dbReference>
<dbReference type="HAMAP" id="MF_02206">
    <property type="entry name" value="DinG_exonucl"/>
    <property type="match status" value="1"/>
</dbReference>
<dbReference type="RefSeq" id="WP_115345456.1">
    <property type="nucleotide sequence ID" value="NZ_UGPG01000001.1"/>
</dbReference>
<keyword evidence="9" id="KW-0347">Helicase</keyword>
<dbReference type="FunFam" id="3.30.420.10:FF:000045">
    <property type="entry name" value="3'-5' exonuclease DinG"/>
    <property type="match status" value="1"/>
</dbReference>
<evidence type="ECO:0000256" key="3">
    <source>
        <dbReference type="ARBA" id="ARBA00022801"/>
    </source>
</evidence>
<dbReference type="Pfam" id="PF13307">
    <property type="entry name" value="Helicase_C_2"/>
    <property type="match status" value="1"/>
</dbReference>
<dbReference type="AlphaFoldDB" id="A0A378M8S2"/>
<comment type="similarity">
    <text evidence="6 7">Belongs to the helicase family. DinG subfamily. Type 2 sub-subfamily.</text>
</comment>